<reference evidence="1 2" key="1">
    <citation type="submission" date="2024-09" db="EMBL/GenBank/DDBJ databases">
        <authorList>
            <person name="Sun Q."/>
            <person name="Mori K."/>
        </authorList>
    </citation>
    <scope>NUCLEOTIDE SEQUENCE [LARGE SCALE GENOMIC DNA]</scope>
    <source>
        <strain evidence="1 2">TISTR 1856</strain>
    </source>
</reference>
<name>A0ABV5LP35_9ACTN</name>
<keyword evidence="2" id="KW-1185">Reference proteome</keyword>
<dbReference type="InterPro" id="IPR007061">
    <property type="entry name" value="MST-like"/>
</dbReference>
<comment type="caution">
    <text evidence="1">The sequence shown here is derived from an EMBL/GenBank/DDBJ whole genome shotgun (WGS) entry which is preliminary data.</text>
</comment>
<dbReference type="RefSeq" id="WP_380139833.1">
    <property type="nucleotide sequence ID" value="NZ_JBHLUI010000012.1"/>
</dbReference>
<dbReference type="EMBL" id="JBHMDM010000001">
    <property type="protein sequence ID" value="MFB9375836.1"/>
    <property type="molecule type" value="Genomic_DNA"/>
</dbReference>
<evidence type="ECO:0000313" key="2">
    <source>
        <dbReference type="Proteomes" id="UP001589748"/>
    </source>
</evidence>
<protein>
    <submittedName>
        <fullName evidence="1">DinB family protein</fullName>
    </submittedName>
</protein>
<sequence>MFPPGDHSERDVLHGYLAEQLTSIRNAAHGLTEDQARERPCRSSLSIGGILKHTVWVLRQREAQRSGDLGPDDVAAFTGSFTLTEQETLAGILAEFDAETTTYLDWVAGLDPSAAMTEPPTPWEGVHEPRPSVRRYALVHHVEEFARHAGHADVIREQLDGATALPLRMAVDGVPGNAFVQPWTP</sequence>
<proteinExistence type="predicted"/>
<dbReference type="Proteomes" id="UP001589748">
    <property type="component" value="Unassembled WGS sequence"/>
</dbReference>
<organism evidence="1 2">
    <name type="scientific">Kineococcus gynurae</name>
    <dbReference type="NCBI Taxonomy" id="452979"/>
    <lineage>
        <taxon>Bacteria</taxon>
        <taxon>Bacillati</taxon>
        <taxon>Actinomycetota</taxon>
        <taxon>Actinomycetes</taxon>
        <taxon>Kineosporiales</taxon>
        <taxon>Kineosporiaceae</taxon>
        <taxon>Kineococcus</taxon>
    </lineage>
</organism>
<dbReference type="Pfam" id="PF04978">
    <property type="entry name" value="MST"/>
    <property type="match status" value="1"/>
</dbReference>
<dbReference type="InterPro" id="IPR034660">
    <property type="entry name" value="DinB/YfiT-like"/>
</dbReference>
<dbReference type="Gene3D" id="1.20.120.450">
    <property type="entry name" value="dinb family like domain"/>
    <property type="match status" value="1"/>
</dbReference>
<gene>
    <name evidence="1" type="ORF">ACFFVI_02535</name>
</gene>
<accession>A0ABV5LP35</accession>
<dbReference type="SUPFAM" id="SSF109854">
    <property type="entry name" value="DinB/YfiT-like putative metalloenzymes"/>
    <property type="match status" value="1"/>
</dbReference>
<evidence type="ECO:0000313" key="1">
    <source>
        <dbReference type="EMBL" id="MFB9375836.1"/>
    </source>
</evidence>